<keyword evidence="1" id="KW-0472">Membrane</keyword>
<name>A0A7J0DIX0_9ERIC</name>
<dbReference type="Proteomes" id="UP000585474">
    <property type="component" value="Unassembled WGS sequence"/>
</dbReference>
<evidence type="ECO:0000313" key="2">
    <source>
        <dbReference type="EMBL" id="GFS35528.1"/>
    </source>
</evidence>
<protein>
    <submittedName>
        <fullName evidence="2">Uncharacterized protein</fullName>
    </submittedName>
</protein>
<reference evidence="3" key="1">
    <citation type="submission" date="2019-07" db="EMBL/GenBank/DDBJ databases">
        <title>De Novo Assembly of kiwifruit Actinidia rufa.</title>
        <authorList>
            <person name="Sugita-Konishi S."/>
            <person name="Sato K."/>
            <person name="Mori E."/>
            <person name="Abe Y."/>
            <person name="Kisaki G."/>
            <person name="Hamano K."/>
            <person name="Suezawa K."/>
            <person name="Otani M."/>
            <person name="Fukuda T."/>
            <person name="Manabe T."/>
            <person name="Gomi K."/>
            <person name="Tabuchi M."/>
            <person name="Akimitsu K."/>
            <person name="Kataoka I."/>
        </authorList>
    </citation>
    <scope>NUCLEOTIDE SEQUENCE [LARGE SCALE GENOMIC DNA]</scope>
    <source>
        <strain evidence="3">cv. Fuchu</strain>
    </source>
</reference>
<organism evidence="2 3">
    <name type="scientific">Actinidia rufa</name>
    <dbReference type="NCBI Taxonomy" id="165716"/>
    <lineage>
        <taxon>Eukaryota</taxon>
        <taxon>Viridiplantae</taxon>
        <taxon>Streptophyta</taxon>
        <taxon>Embryophyta</taxon>
        <taxon>Tracheophyta</taxon>
        <taxon>Spermatophyta</taxon>
        <taxon>Magnoliopsida</taxon>
        <taxon>eudicotyledons</taxon>
        <taxon>Gunneridae</taxon>
        <taxon>Pentapetalae</taxon>
        <taxon>asterids</taxon>
        <taxon>Ericales</taxon>
        <taxon>Actinidiaceae</taxon>
        <taxon>Actinidia</taxon>
    </lineage>
</organism>
<keyword evidence="3" id="KW-1185">Reference proteome</keyword>
<keyword evidence="1" id="KW-0812">Transmembrane</keyword>
<proteinExistence type="predicted"/>
<comment type="caution">
    <text evidence="2">The sequence shown here is derived from an EMBL/GenBank/DDBJ whole genome shotgun (WGS) entry which is preliminary data.</text>
</comment>
<evidence type="ECO:0000313" key="3">
    <source>
        <dbReference type="Proteomes" id="UP000585474"/>
    </source>
</evidence>
<keyword evidence="1" id="KW-1133">Transmembrane helix</keyword>
<gene>
    <name evidence="2" type="ORF">Acr_00g0040420</name>
</gene>
<dbReference type="AlphaFoldDB" id="A0A7J0DIX0"/>
<dbReference type="EMBL" id="BJWL01000232">
    <property type="protein sequence ID" value="GFS35528.1"/>
    <property type="molecule type" value="Genomic_DNA"/>
</dbReference>
<accession>A0A7J0DIX0</accession>
<feature type="transmembrane region" description="Helical" evidence="1">
    <location>
        <begin position="40"/>
        <end position="62"/>
    </location>
</feature>
<sequence length="65" mass="7362">MPTPLSAYGLQVYEHDSVVYFFPYRYRELMRREIGKRRGGGSISVVLVVLVGLLGLLAGYLMKKP</sequence>
<evidence type="ECO:0000256" key="1">
    <source>
        <dbReference type="SAM" id="Phobius"/>
    </source>
</evidence>